<gene>
    <name evidence="1" type="ORF">ACFQDP_18580</name>
</gene>
<reference evidence="2" key="1">
    <citation type="journal article" date="2019" name="Int. J. Syst. Evol. Microbiol.">
        <title>The Global Catalogue of Microorganisms (GCM) 10K type strain sequencing project: providing services to taxonomists for standard genome sequencing and annotation.</title>
        <authorList>
            <consortium name="The Broad Institute Genomics Platform"/>
            <consortium name="The Broad Institute Genome Sequencing Center for Infectious Disease"/>
            <person name="Wu L."/>
            <person name="Ma J."/>
        </authorList>
    </citation>
    <scope>NUCLEOTIDE SEQUENCE [LARGE SCALE GENOMIC DNA]</scope>
    <source>
        <strain evidence="2">CCUG 36916</strain>
    </source>
</reference>
<dbReference type="Proteomes" id="UP001596237">
    <property type="component" value="Unassembled WGS sequence"/>
</dbReference>
<evidence type="ECO:0000313" key="1">
    <source>
        <dbReference type="EMBL" id="MFC6391318.1"/>
    </source>
</evidence>
<sequence>MTILARFGGRIASAVVRVARRAPTLIAVASVIGLSAGQAASPDLDGDRDETARSVAYRHYV</sequence>
<name>A0ABW1WSR6_9HYPH</name>
<dbReference type="RefSeq" id="WP_009863590.1">
    <property type="nucleotide sequence ID" value="NZ_JBHSTT010000071.1"/>
</dbReference>
<accession>A0ABW1WSR6</accession>
<keyword evidence="2" id="KW-1185">Reference proteome</keyword>
<proteinExistence type="predicted"/>
<evidence type="ECO:0000313" key="2">
    <source>
        <dbReference type="Proteomes" id="UP001596237"/>
    </source>
</evidence>
<protein>
    <submittedName>
        <fullName evidence="1">Uncharacterized protein</fullName>
    </submittedName>
</protein>
<comment type="caution">
    <text evidence="1">The sequence shown here is derived from an EMBL/GenBank/DDBJ whole genome shotgun (WGS) entry which is preliminary data.</text>
</comment>
<dbReference type="EMBL" id="JBHSTT010000071">
    <property type="protein sequence ID" value="MFC6391318.1"/>
    <property type="molecule type" value="Genomic_DNA"/>
</dbReference>
<organism evidence="1 2">
    <name type="scientific">Methylorubrum zatmanii</name>
    <dbReference type="NCBI Taxonomy" id="29429"/>
    <lineage>
        <taxon>Bacteria</taxon>
        <taxon>Pseudomonadati</taxon>
        <taxon>Pseudomonadota</taxon>
        <taxon>Alphaproteobacteria</taxon>
        <taxon>Hyphomicrobiales</taxon>
        <taxon>Methylobacteriaceae</taxon>
        <taxon>Methylorubrum</taxon>
    </lineage>
</organism>